<reference evidence="1 2" key="1">
    <citation type="submission" date="2006-02" db="EMBL/GenBank/DDBJ databases">
        <authorList>
            <person name="Moran M.A."/>
            <person name="Kjelleberg S."/>
            <person name="Egan S."/>
            <person name="Saunders N."/>
            <person name="Thomas T."/>
            <person name="Ferriera S."/>
            <person name="Johnson J."/>
            <person name="Kravitz S."/>
            <person name="Halpern A."/>
            <person name="Remington K."/>
            <person name="Beeson K."/>
            <person name="Tran B."/>
            <person name="Rogers Y.-H."/>
            <person name="Friedman R."/>
            <person name="Venter J.C."/>
        </authorList>
    </citation>
    <scope>NUCLEOTIDE SEQUENCE [LARGE SCALE GENOMIC DNA]</scope>
    <source>
        <strain evidence="1 2">D2</strain>
    </source>
</reference>
<comment type="caution">
    <text evidence="1">The sequence shown here is derived from an EMBL/GenBank/DDBJ whole genome shotgun (WGS) entry which is preliminary data.</text>
</comment>
<organism evidence="1 2">
    <name type="scientific">Pseudoalteromonas tunicata D2</name>
    <dbReference type="NCBI Taxonomy" id="87626"/>
    <lineage>
        <taxon>Bacteria</taxon>
        <taxon>Pseudomonadati</taxon>
        <taxon>Pseudomonadota</taxon>
        <taxon>Gammaproteobacteria</taxon>
        <taxon>Alteromonadales</taxon>
        <taxon>Pseudoalteromonadaceae</taxon>
        <taxon>Pseudoalteromonas</taxon>
    </lineage>
</organism>
<dbReference type="OrthoDB" id="6315633at2"/>
<gene>
    <name evidence="1" type="ORF">PTD2_00182</name>
</gene>
<dbReference type="Proteomes" id="UP000006201">
    <property type="component" value="Unassembled WGS sequence"/>
</dbReference>
<dbReference type="eggNOG" id="ENOG5032IKG">
    <property type="taxonomic scope" value="Bacteria"/>
</dbReference>
<dbReference type="RefSeq" id="WP_009840775.1">
    <property type="nucleotide sequence ID" value="NZ_CH959303.1"/>
</dbReference>
<dbReference type="HOGENOM" id="CLU_2013341_0_0_6"/>
<dbReference type="STRING" id="87626.PTD2_00182"/>
<evidence type="ECO:0000313" key="2">
    <source>
        <dbReference type="Proteomes" id="UP000006201"/>
    </source>
</evidence>
<proteinExistence type="predicted"/>
<accession>A4CFV5</accession>
<protein>
    <submittedName>
        <fullName evidence="1">Putative orphan protein</fullName>
    </submittedName>
</protein>
<name>A4CFV5_9GAMM</name>
<dbReference type="EMBL" id="AAOH01000016">
    <property type="protein sequence ID" value="EAR26392.1"/>
    <property type="molecule type" value="Genomic_DNA"/>
</dbReference>
<evidence type="ECO:0000313" key="1">
    <source>
        <dbReference type="EMBL" id="EAR26392.1"/>
    </source>
</evidence>
<dbReference type="AlphaFoldDB" id="A4CFV5"/>
<keyword evidence="2" id="KW-1185">Reference proteome</keyword>
<sequence>MELVAGNLLSLPLFFLNEQLAQRDLEQPDLVIDITLDDALLAELCINPAPEESACLYIENYALSAISEQFKVTLDNGHHAELQINHGPMIAVLLNTEDEQVFVSPHIDCMPTFDLGLDDAIEE</sequence>